<feature type="domain" description="HTH tetR-type" evidence="2">
    <location>
        <begin position="22"/>
        <end position="58"/>
    </location>
</feature>
<protein>
    <submittedName>
        <fullName evidence="3">Transcriptional regulator, TetR family</fullName>
    </submittedName>
</protein>
<keyword evidence="1" id="KW-0238">DNA-binding</keyword>
<proteinExistence type="predicted"/>
<dbReference type="Pfam" id="PF18285">
    <property type="entry name" value="LuxT_C"/>
    <property type="match status" value="1"/>
</dbReference>
<reference evidence="4" key="1">
    <citation type="submission" date="2017-02" db="EMBL/GenBank/DDBJ databases">
        <authorList>
            <person name="Varghese N."/>
            <person name="Submissions S."/>
        </authorList>
    </citation>
    <scope>NUCLEOTIDE SEQUENCE [LARGE SCALE GENOMIC DNA]</scope>
    <source>
        <strain evidence="4">DSM 22720</strain>
    </source>
</reference>
<evidence type="ECO:0000259" key="2">
    <source>
        <dbReference type="Pfam" id="PF00440"/>
    </source>
</evidence>
<name>A0A1T4UXL0_9GAMM</name>
<dbReference type="EMBL" id="FUXU01000035">
    <property type="protein sequence ID" value="SKA57417.1"/>
    <property type="molecule type" value="Genomic_DNA"/>
</dbReference>
<dbReference type="InterPro" id="IPR001647">
    <property type="entry name" value="HTH_TetR"/>
</dbReference>
<dbReference type="SUPFAM" id="SSF46689">
    <property type="entry name" value="Homeodomain-like"/>
    <property type="match status" value="1"/>
</dbReference>
<organism evidence="3 4">
    <name type="scientific">Enterovibrio nigricans DSM 22720</name>
    <dbReference type="NCBI Taxonomy" id="1121868"/>
    <lineage>
        <taxon>Bacteria</taxon>
        <taxon>Pseudomonadati</taxon>
        <taxon>Pseudomonadota</taxon>
        <taxon>Gammaproteobacteria</taxon>
        <taxon>Vibrionales</taxon>
        <taxon>Vibrionaceae</taxon>
        <taxon>Enterovibrio</taxon>
    </lineage>
</organism>
<evidence type="ECO:0000256" key="1">
    <source>
        <dbReference type="ARBA" id="ARBA00023125"/>
    </source>
</evidence>
<dbReference type="RefSeq" id="WP_078753044.1">
    <property type="nucleotide sequence ID" value="NZ_FUXU01000035.1"/>
</dbReference>
<dbReference type="Gene3D" id="1.10.357.10">
    <property type="entry name" value="Tetracycline Repressor, domain 2"/>
    <property type="match status" value="1"/>
</dbReference>
<accession>A0A1T4UXL0</accession>
<keyword evidence="4" id="KW-1185">Reference proteome</keyword>
<sequence length="163" mass="18680">MGRITAQEKESNKAKYDAIIFDLFINEGWRAVTLDRVAKECGIRKSTLQGYYKSKEHFAYALQGRTYPLFVEQLNFTSQDLFVESWCELLDRSRIFREVVAMLLDNLVHKGGGQGVRQALQRITNQLAKSMTLDDANKTIHHVFGATLFNNSFLEHQITTSES</sequence>
<dbReference type="Pfam" id="PF00440">
    <property type="entry name" value="TetR_N"/>
    <property type="match status" value="1"/>
</dbReference>
<dbReference type="Proteomes" id="UP000190162">
    <property type="component" value="Unassembled WGS sequence"/>
</dbReference>
<dbReference type="OrthoDB" id="6214278at2"/>
<gene>
    <name evidence="3" type="ORF">SAMN02745132_02757</name>
</gene>
<evidence type="ECO:0000313" key="4">
    <source>
        <dbReference type="Proteomes" id="UP000190162"/>
    </source>
</evidence>
<dbReference type="AlphaFoldDB" id="A0A1T4UXL0"/>
<dbReference type="InterPro" id="IPR009057">
    <property type="entry name" value="Homeodomain-like_sf"/>
</dbReference>
<evidence type="ECO:0000313" key="3">
    <source>
        <dbReference type="EMBL" id="SKA57417.1"/>
    </source>
</evidence>
<dbReference type="GO" id="GO:0003677">
    <property type="term" value="F:DNA binding"/>
    <property type="evidence" value="ECO:0007669"/>
    <property type="project" value="UniProtKB-KW"/>
</dbReference>